<feature type="domain" description="Dyp-type peroxidase C-terminal" evidence="10">
    <location>
        <begin position="220"/>
        <end position="396"/>
    </location>
</feature>
<proteinExistence type="inferred from homology"/>
<evidence type="ECO:0000256" key="5">
    <source>
        <dbReference type="ARBA" id="ARBA00022729"/>
    </source>
</evidence>
<dbReference type="PANTHER" id="PTHR30521">
    <property type="entry name" value="DEFERROCHELATASE/PEROXIDASE"/>
    <property type="match status" value="1"/>
</dbReference>
<keyword evidence="7" id="KW-0408">Iron</keyword>
<evidence type="ECO:0000313" key="11">
    <source>
        <dbReference type="EMBL" id="MEE2038217.1"/>
    </source>
</evidence>
<evidence type="ECO:0000313" key="12">
    <source>
        <dbReference type="Proteomes" id="UP001356095"/>
    </source>
</evidence>
<organism evidence="11 12">
    <name type="scientific">Nocardiopsis codii</name>
    <dbReference type="NCBI Taxonomy" id="3065942"/>
    <lineage>
        <taxon>Bacteria</taxon>
        <taxon>Bacillati</taxon>
        <taxon>Actinomycetota</taxon>
        <taxon>Actinomycetes</taxon>
        <taxon>Streptosporangiales</taxon>
        <taxon>Nocardiopsidaceae</taxon>
        <taxon>Nocardiopsis</taxon>
    </lineage>
</organism>
<sequence length="409" mass="43206">MAERGAGTGPLSRRRLLVGGAAGLGAAGVAGVGAARWAERAEGGPAPAADPPLHGPLTVSFHGPHQAGVETPPQAHGTFVALDLGAEVDAEGVRRLMRLLSDDAARLARGEPALADTEPELAEVPARLTTTFGFGRGLVERVAPDAAPDWLGPLPEFDHDRLDPAWGEADLLVQVCADDPLTVSHAVRMLLKDARAFTRPRWTQSGFRRAHGSQPDGTTMRNLMGQVDGTVNPEPGTADFAQLVWGGGGPSWLEGGTGLVLRRIATDLDTWDELDRPAREAVIGRRLDNGAPLTGSSEHDEVDLAATDATGLTVVPAFAHVRRAVTGDPAQRIFRRAYNYDQRGAGGEEAGLLFASFQADPVRQFVPIQRSMDELDLLNEWVTAVGSAVFAVPPGCEEGGYVGQTLLES</sequence>
<keyword evidence="5" id="KW-0732">Signal</keyword>
<comment type="cofactor">
    <cofactor evidence="1">
        <name>heme b</name>
        <dbReference type="ChEBI" id="CHEBI:60344"/>
    </cofactor>
</comment>
<evidence type="ECO:0000256" key="3">
    <source>
        <dbReference type="ARBA" id="ARBA00022617"/>
    </source>
</evidence>
<dbReference type="GO" id="GO:0004601">
    <property type="term" value="F:peroxidase activity"/>
    <property type="evidence" value="ECO:0007669"/>
    <property type="project" value="UniProtKB-KW"/>
</dbReference>
<dbReference type="InterPro" id="IPR048328">
    <property type="entry name" value="Dyp_perox_C"/>
</dbReference>
<evidence type="ECO:0000259" key="9">
    <source>
        <dbReference type="Pfam" id="PF04261"/>
    </source>
</evidence>
<evidence type="ECO:0000259" key="10">
    <source>
        <dbReference type="Pfam" id="PF20628"/>
    </source>
</evidence>
<keyword evidence="3" id="KW-0349">Heme</keyword>
<reference evidence="11 12" key="1">
    <citation type="submission" date="2023-08" db="EMBL/GenBank/DDBJ databases">
        <authorList>
            <person name="Girao M."/>
            <person name="Carvalho M.F."/>
        </authorList>
    </citation>
    <scope>NUCLEOTIDE SEQUENCE [LARGE SCALE GENOMIC DNA]</scope>
    <source>
        <strain evidence="11 12">CT-R113</strain>
    </source>
</reference>
<evidence type="ECO:0000256" key="7">
    <source>
        <dbReference type="ARBA" id="ARBA00023004"/>
    </source>
</evidence>
<evidence type="ECO:0000256" key="8">
    <source>
        <dbReference type="ARBA" id="ARBA00025737"/>
    </source>
</evidence>
<evidence type="ECO:0000256" key="4">
    <source>
        <dbReference type="ARBA" id="ARBA00022723"/>
    </source>
</evidence>
<keyword evidence="6" id="KW-0560">Oxidoreductase</keyword>
<accession>A0ABU7K9J2</accession>
<protein>
    <submittedName>
        <fullName evidence="11">Dyp-type peroxidase</fullName>
    </submittedName>
</protein>
<dbReference type="PROSITE" id="PS51318">
    <property type="entry name" value="TAT"/>
    <property type="match status" value="1"/>
</dbReference>
<keyword evidence="4" id="KW-0479">Metal-binding</keyword>
<evidence type="ECO:0000256" key="2">
    <source>
        <dbReference type="ARBA" id="ARBA00022559"/>
    </source>
</evidence>
<dbReference type="RefSeq" id="WP_330092001.1">
    <property type="nucleotide sequence ID" value="NZ_JAUZMY010000011.1"/>
</dbReference>
<keyword evidence="2 11" id="KW-0575">Peroxidase</keyword>
<feature type="domain" description="Dyp-type peroxidase N-terminal" evidence="9">
    <location>
        <begin position="66"/>
        <end position="208"/>
    </location>
</feature>
<comment type="similarity">
    <text evidence="8">Belongs to the DyP-type peroxidase family.</text>
</comment>
<dbReference type="NCBIfam" id="TIGR01413">
    <property type="entry name" value="Dyp_perox_fam"/>
    <property type="match status" value="1"/>
</dbReference>
<dbReference type="Pfam" id="PF04261">
    <property type="entry name" value="Dyp_perox_N"/>
    <property type="match status" value="1"/>
</dbReference>
<dbReference type="EMBL" id="JAUZMY010000011">
    <property type="protein sequence ID" value="MEE2038217.1"/>
    <property type="molecule type" value="Genomic_DNA"/>
</dbReference>
<evidence type="ECO:0000256" key="1">
    <source>
        <dbReference type="ARBA" id="ARBA00001970"/>
    </source>
</evidence>
<keyword evidence="12" id="KW-1185">Reference proteome</keyword>
<dbReference type="InterPro" id="IPR048327">
    <property type="entry name" value="Dyp_perox_N"/>
</dbReference>
<name>A0ABU7K9J2_9ACTN</name>
<dbReference type="Proteomes" id="UP001356095">
    <property type="component" value="Unassembled WGS sequence"/>
</dbReference>
<dbReference type="InterPro" id="IPR006314">
    <property type="entry name" value="Dyp_peroxidase"/>
</dbReference>
<dbReference type="PANTHER" id="PTHR30521:SF4">
    <property type="entry name" value="DEFERROCHELATASE"/>
    <property type="match status" value="1"/>
</dbReference>
<dbReference type="SUPFAM" id="SSF54909">
    <property type="entry name" value="Dimeric alpha+beta barrel"/>
    <property type="match status" value="1"/>
</dbReference>
<dbReference type="InterPro" id="IPR011008">
    <property type="entry name" value="Dimeric_a/b-barrel"/>
</dbReference>
<dbReference type="InterPro" id="IPR006311">
    <property type="entry name" value="TAT_signal"/>
</dbReference>
<dbReference type="PROSITE" id="PS51404">
    <property type="entry name" value="DYP_PEROXIDASE"/>
    <property type="match status" value="1"/>
</dbReference>
<dbReference type="Pfam" id="PF20628">
    <property type="entry name" value="Dyp_perox_C"/>
    <property type="match status" value="1"/>
</dbReference>
<gene>
    <name evidence="11" type="ORF">Q8791_13410</name>
</gene>
<comment type="caution">
    <text evidence="11">The sequence shown here is derived from an EMBL/GenBank/DDBJ whole genome shotgun (WGS) entry which is preliminary data.</text>
</comment>
<evidence type="ECO:0000256" key="6">
    <source>
        <dbReference type="ARBA" id="ARBA00023002"/>
    </source>
</evidence>